<dbReference type="EMBL" id="BLLF01000204">
    <property type="protein sequence ID" value="GFH09044.1"/>
    <property type="molecule type" value="Genomic_DNA"/>
</dbReference>
<organism evidence="2 3">
    <name type="scientific">Haematococcus lacustris</name>
    <name type="common">Green alga</name>
    <name type="synonym">Haematococcus pluvialis</name>
    <dbReference type="NCBI Taxonomy" id="44745"/>
    <lineage>
        <taxon>Eukaryota</taxon>
        <taxon>Viridiplantae</taxon>
        <taxon>Chlorophyta</taxon>
        <taxon>core chlorophytes</taxon>
        <taxon>Chlorophyceae</taxon>
        <taxon>CS clade</taxon>
        <taxon>Chlamydomonadales</taxon>
        <taxon>Haematococcaceae</taxon>
        <taxon>Haematococcus</taxon>
    </lineage>
</organism>
<gene>
    <name evidence="2" type="ORF">HaLaN_04112</name>
</gene>
<protein>
    <submittedName>
        <fullName evidence="2">Archaeal type cofactor-independent phosphoglycerate mutase</fullName>
    </submittedName>
</protein>
<feature type="domain" description="Metalloenzyme" evidence="1">
    <location>
        <begin position="4"/>
        <end position="55"/>
    </location>
</feature>
<feature type="non-terminal residue" evidence="2">
    <location>
        <position position="57"/>
    </location>
</feature>
<dbReference type="InterPro" id="IPR006124">
    <property type="entry name" value="Metalloenzyme"/>
</dbReference>
<keyword evidence="3" id="KW-1185">Reference proteome</keyword>
<dbReference type="GO" id="GO:0046872">
    <property type="term" value="F:metal ion binding"/>
    <property type="evidence" value="ECO:0007669"/>
    <property type="project" value="InterPro"/>
</dbReference>
<sequence>MPRKASTICDALTTGSAQFGFVHVKAVDDCGHDRRLQMKVMFQEVVDVMLGQMVRRL</sequence>
<evidence type="ECO:0000259" key="1">
    <source>
        <dbReference type="Pfam" id="PF01676"/>
    </source>
</evidence>
<dbReference type="InterPro" id="IPR017850">
    <property type="entry name" value="Alkaline_phosphatase_core_sf"/>
</dbReference>
<comment type="caution">
    <text evidence="2">The sequence shown here is derived from an EMBL/GenBank/DDBJ whole genome shotgun (WGS) entry which is preliminary data.</text>
</comment>
<evidence type="ECO:0000313" key="2">
    <source>
        <dbReference type="EMBL" id="GFH09044.1"/>
    </source>
</evidence>
<reference evidence="2 3" key="1">
    <citation type="submission" date="2020-02" db="EMBL/GenBank/DDBJ databases">
        <title>Draft genome sequence of Haematococcus lacustris strain NIES-144.</title>
        <authorList>
            <person name="Morimoto D."/>
            <person name="Nakagawa S."/>
            <person name="Yoshida T."/>
            <person name="Sawayama S."/>
        </authorList>
    </citation>
    <scope>NUCLEOTIDE SEQUENCE [LARGE SCALE GENOMIC DNA]</scope>
    <source>
        <strain evidence="2 3">NIES-144</strain>
    </source>
</reference>
<proteinExistence type="predicted"/>
<accession>A0A699YQL2</accession>
<evidence type="ECO:0000313" key="3">
    <source>
        <dbReference type="Proteomes" id="UP000485058"/>
    </source>
</evidence>
<dbReference type="Gene3D" id="3.40.720.10">
    <property type="entry name" value="Alkaline Phosphatase, subunit A"/>
    <property type="match status" value="1"/>
</dbReference>
<name>A0A699YQL2_HAELA</name>
<dbReference type="GO" id="GO:0003824">
    <property type="term" value="F:catalytic activity"/>
    <property type="evidence" value="ECO:0007669"/>
    <property type="project" value="InterPro"/>
</dbReference>
<dbReference type="Proteomes" id="UP000485058">
    <property type="component" value="Unassembled WGS sequence"/>
</dbReference>
<dbReference type="AlphaFoldDB" id="A0A699YQL2"/>
<dbReference type="Pfam" id="PF01676">
    <property type="entry name" value="Metalloenzyme"/>
    <property type="match status" value="1"/>
</dbReference>